<reference evidence="2" key="1">
    <citation type="journal article" date="2019" name="bioRxiv">
        <title>The Genome of the Zebra Mussel, Dreissena polymorpha: A Resource for Invasive Species Research.</title>
        <authorList>
            <person name="McCartney M.A."/>
            <person name="Auch B."/>
            <person name="Kono T."/>
            <person name="Mallez S."/>
            <person name="Zhang Y."/>
            <person name="Obille A."/>
            <person name="Becker A."/>
            <person name="Abrahante J.E."/>
            <person name="Garbe J."/>
            <person name="Badalamenti J.P."/>
            <person name="Herman A."/>
            <person name="Mangelson H."/>
            <person name="Liachko I."/>
            <person name="Sullivan S."/>
            <person name="Sone E.D."/>
            <person name="Koren S."/>
            <person name="Silverstein K.A.T."/>
            <person name="Beckman K.B."/>
            <person name="Gohl D.M."/>
        </authorList>
    </citation>
    <scope>NUCLEOTIDE SEQUENCE</scope>
    <source>
        <strain evidence="2">Duluth1</strain>
        <tissue evidence="2">Whole animal</tissue>
    </source>
</reference>
<keyword evidence="3" id="KW-1185">Reference proteome</keyword>
<sequence length="61" mass="6673">MATSGKSFGKLLGKILRKKPKKEKQKHAVSEEEELNFGSDSVNDDEPLVDQDPLSVIVSSS</sequence>
<dbReference type="AlphaFoldDB" id="A0A9D4FSH9"/>
<name>A0A9D4FSH9_DREPO</name>
<dbReference type="EMBL" id="JAIWYP010000007">
    <property type="protein sequence ID" value="KAH3802181.1"/>
    <property type="molecule type" value="Genomic_DNA"/>
</dbReference>
<feature type="region of interest" description="Disordered" evidence="1">
    <location>
        <begin position="14"/>
        <end position="61"/>
    </location>
</feature>
<comment type="caution">
    <text evidence="2">The sequence shown here is derived from an EMBL/GenBank/DDBJ whole genome shotgun (WGS) entry which is preliminary data.</text>
</comment>
<dbReference type="Proteomes" id="UP000828390">
    <property type="component" value="Unassembled WGS sequence"/>
</dbReference>
<proteinExistence type="predicted"/>
<feature type="compositionally biased region" description="Basic residues" evidence="1">
    <location>
        <begin position="15"/>
        <end position="27"/>
    </location>
</feature>
<reference evidence="2" key="2">
    <citation type="submission" date="2020-11" db="EMBL/GenBank/DDBJ databases">
        <authorList>
            <person name="McCartney M.A."/>
            <person name="Auch B."/>
            <person name="Kono T."/>
            <person name="Mallez S."/>
            <person name="Becker A."/>
            <person name="Gohl D.M."/>
            <person name="Silverstein K.A.T."/>
            <person name="Koren S."/>
            <person name="Bechman K.B."/>
            <person name="Herman A."/>
            <person name="Abrahante J.E."/>
            <person name="Garbe J."/>
        </authorList>
    </citation>
    <scope>NUCLEOTIDE SEQUENCE</scope>
    <source>
        <strain evidence="2">Duluth1</strain>
        <tissue evidence="2">Whole animal</tissue>
    </source>
</reference>
<protein>
    <submittedName>
        <fullName evidence="2">Uncharacterized protein</fullName>
    </submittedName>
</protein>
<gene>
    <name evidence="2" type="ORF">DPMN_155853</name>
</gene>
<organism evidence="2 3">
    <name type="scientific">Dreissena polymorpha</name>
    <name type="common">Zebra mussel</name>
    <name type="synonym">Mytilus polymorpha</name>
    <dbReference type="NCBI Taxonomy" id="45954"/>
    <lineage>
        <taxon>Eukaryota</taxon>
        <taxon>Metazoa</taxon>
        <taxon>Spiralia</taxon>
        <taxon>Lophotrochozoa</taxon>
        <taxon>Mollusca</taxon>
        <taxon>Bivalvia</taxon>
        <taxon>Autobranchia</taxon>
        <taxon>Heteroconchia</taxon>
        <taxon>Euheterodonta</taxon>
        <taxon>Imparidentia</taxon>
        <taxon>Neoheterodontei</taxon>
        <taxon>Myida</taxon>
        <taxon>Dreissenoidea</taxon>
        <taxon>Dreissenidae</taxon>
        <taxon>Dreissena</taxon>
    </lineage>
</organism>
<evidence type="ECO:0000256" key="1">
    <source>
        <dbReference type="SAM" id="MobiDB-lite"/>
    </source>
</evidence>
<evidence type="ECO:0000313" key="2">
    <source>
        <dbReference type="EMBL" id="KAH3802181.1"/>
    </source>
</evidence>
<accession>A0A9D4FSH9</accession>
<evidence type="ECO:0000313" key="3">
    <source>
        <dbReference type="Proteomes" id="UP000828390"/>
    </source>
</evidence>